<sequence>MISFDDAQKTVLSKKLETTPTQIPLLESIGNFYSADISADRNYPPFNRAAVDGIAFYWDGISPVKESYQIAGSIFAGEMWQKDIQAFECVWIMTGAPVPKQLNMLVRVEDISAQNNHIYFRKGLTFTRMQNIAKEGEDILKDTVVLTKGMRITPQHVSTLASLGYGFVPSYGFLTATILRTGNEITEPSTDVLAAWQIRDSNSFTIRSLLKDYPVTINMRSAQDTMEALVTQIEAGKHSNILILTGGVSAGAADLVPEALLACGFTCHFHKVEIRPGKPIWFGTHPTGCIAFGLPGNPFSVQIGVKVFVEPFIRACFNNRDKTFIHKILTHERLKKISFDEFIVADENIHGVCVKKHNGSGDISASLSSTGMIRHQAQKEKLEAGDTVDYYPWMINW</sequence>
<keyword evidence="4 6" id="KW-0501">Molybdenum cofactor biosynthesis</keyword>
<dbReference type="InterPro" id="IPR036425">
    <property type="entry name" value="MoaB/Mog-like_dom_sf"/>
</dbReference>
<evidence type="ECO:0000256" key="3">
    <source>
        <dbReference type="ARBA" id="ARBA00010763"/>
    </source>
</evidence>
<organism evidence="8 9">
    <name type="scientific">Cytophaga hutchinsonii (strain ATCC 33406 / DSM 1761 / CIP 103989 / NBRC 15051 / NCIMB 9469 / D465)</name>
    <dbReference type="NCBI Taxonomy" id="269798"/>
    <lineage>
        <taxon>Bacteria</taxon>
        <taxon>Pseudomonadati</taxon>
        <taxon>Bacteroidota</taxon>
        <taxon>Cytophagia</taxon>
        <taxon>Cytophagales</taxon>
        <taxon>Cytophagaceae</taxon>
        <taxon>Cytophaga</taxon>
    </lineage>
</organism>
<dbReference type="KEGG" id="chu:CHU_1329"/>
<dbReference type="Gene3D" id="3.40.980.10">
    <property type="entry name" value="MoaB/Mog-like domain"/>
    <property type="match status" value="1"/>
</dbReference>
<dbReference type="GO" id="GO:0005829">
    <property type="term" value="C:cytosol"/>
    <property type="evidence" value="ECO:0007669"/>
    <property type="project" value="TreeGrafter"/>
</dbReference>
<reference evidence="8 9" key="1">
    <citation type="journal article" date="2007" name="Appl. Environ. Microbiol.">
        <title>Genome sequence of the cellulolytic gliding bacterium Cytophaga hutchinsonii.</title>
        <authorList>
            <person name="Xie G."/>
            <person name="Bruce D.C."/>
            <person name="Challacombe J.F."/>
            <person name="Chertkov O."/>
            <person name="Detter J.C."/>
            <person name="Gilna P."/>
            <person name="Han C.S."/>
            <person name="Lucas S."/>
            <person name="Misra M."/>
            <person name="Myers G.L."/>
            <person name="Richardson P."/>
            <person name="Tapia R."/>
            <person name="Thayer N."/>
            <person name="Thompson L.S."/>
            <person name="Brettin T.S."/>
            <person name="Henrissat B."/>
            <person name="Wilson D.B."/>
            <person name="McBride M.J."/>
        </authorList>
    </citation>
    <scope>NUCLEOTIDE SEQUENCE [LARGE SCALE GENOMIC DNA]</scope>
    <source>
        <strain evidence="9">ATCC 33406 / DSM 1761 / CIP 103989 / NBRC 15051 / NCIMB 9469 / D465</strain>
    </source>
</reference>
<dbReference type="PANTHER" id="PTHR10192:SF5">
    <property type="entry name" value="GEPHYRIN"/>
    <property type="match status" value="1"/>
</dbReference>
<dbReference type="GO" id="GO:0006777">
    <property type="term" value="P:Mo-molybdopterin cofactor biosynthetic process"/>
    <property type="evidence" value="ECO:0007669"/>
    <property type="project" value="UniProtKB-UniRule"/>
</dbReference>
<dbReference type="SUPFAM" id="SSF53218">
    <property type="entry name" value="Molybdenum cofactor biosynthesis proteins"/>
    <property type="match status" value="1"/>
</dbReference>
<evidence type="ECO:0000256" key="1">
    <source>
        <dbReference type="ARBA" id="ARBA00002901"/>
    </source>
</evidence>
<dbReference type="SMART" id="SM00852">
    <property type="entry name" value="MoCF_biosynth"/>
    <property type="match status" value="1"/>
</dbReference>
<comment type="catalytic activity">
    <reaction evidence="5">
        <text>adenylyl-molybdopterin + molybdate = Mo-molybdopterin + AMP + H(+)</text>
        <dbReference type="Rhea" id="RHEA:35047"/>
        <dbReference type="ChEBI" id="CHEBI:15378"/>
        <dbReference type="ChEBI" id="CHEBI:36264"/>
        <dbReference type="ChEBI" id="CHEBI:62727"/>
        <dbReference type="ChEBI" id="CHEBI:71302"/>
        <dbReference type="ChEBI" id="CHEBI:456215"/>
        <dbReference type="EC" id="2.10.1.1"/>
    </reaction>
</comment>
<dbReference type="InterPro" id="IPR005110">
    <property type="entry name" value="MoeA_linker/N"/>
</dbReference>
<dbReference type="RefSeq" id="WP_011584716.1">
    <property type="nucleotide sequence ID" value="NC_008255.1"/>
</dbReference>
<dbReference type="Gene3D" id="2.170.190.11">
    <property type="entry name" value="Molybdopterin biosynthesis moea protein, domain 3"/>
    <property type="match status" value="1"/>
</dbReference>
<dbReference type="GO" id="GO:0046872">
    <property type="term" value="F:metal ion binding"/>
    <property type="evidence" value="ECO:0007669"/>
    <property type="project" value="UniProtKB-UniRule"/>
</dbReference>
<dbReference type="PROSITE" id="PS01079">
    <property type="entry name" value="MOCF_BIOSYNTHESIS_2"/>
    <property type="match status" value="1"/>
</dbReference>
<dbReference type="AlphaFoldDB" id="A0A6N4SQG3"/>
<evidence type="ECO:0000256" key="4">
    <source>
        <dbReference type="ARBA" id="ARBA00023150"/>
    </source>
</evidence>
<evidence type="ECO:0000256" key="2">
    <source>
        <dbReference type="ARBA" id="ARBA00005046"/>
    </source>
</evidence>
<comment type="pathway">
    <text evidence="2 6">Cofactor biosynthesis; molybdopterin biosynthesis.</text>
</comment>
<dbReference type="Pfam" id="PF03453">
    <property type="entry name" value="MoeA_N"/>
    <property type="match status" value="1"/>
</dbReference>
<keyword evidence="6" id="KW-0479">Metal-binding</keyword>
<evidence type="ECO:0000256" key="5">
    <source>
        <dbReference type="ARBA" id="ARBA00047317"/>
    </source>
</evidence>
<dbReference type="EMBL" id="CP000383">
    <property type="protein sequence ID" value="ABG58601.1"/>
    <property type="molecule type" value="Genomic_DNA"/>
</dbReference>
<dbReference type="InterPro" id="IPR001453">
    <property type="entry name" value="MoaB/Mog_dom"/>
</dbReference>
<dbReference type="Proteomes" id="UP000001822">
    <property type="component" value="Chromosome"/>
</dbReference>
<dbReference type="InterPro" id="IPR036688">
    <property type="entry name" value="MoeA_C_domain_IV_sf"/>
</dbReference>
<evidence type="ECO:0000313" key="9">
    <source>
        <dbReference type="Proteomes" id="UP000001822"/>
    </source>
</evidence>
<dbReference type="InterPro" id="IPR036135">
    <property type="entry name" value="MoeA_linker/N_sf"/>
</dbReference>
<dbReference type="UniPathway" id="UPA00344"/>
<dbReference type="SUPFAM" id="SSF63882">
    <property type="entry name" value="MoeA N-terminal region -like"/>
    <property type="match status" value="1"/>
</dbReference>
<comment type="function">
    <text evidence="1 6">Catalyzes the insertion of molybdate into adenylated molybdopterin with the concomitant release of AMP.</text>
</comment>
<comment type="similarity">
    <text evidence="3 6">Belongs to the MoeA family.</text>
</comment>
<keyword evidence="6" id="KW-0460">Magnesium</keyword>
<gene>
    <name evidence="8" type="primary">moeA</name>
    <name evidence="8" type="ordered locus">CHU_1329</name>
</gene>
<keyword evidence="6" id="KW-0500">Molybdenum</keyword>
<evidence type="ECO:0000313" key="8">
    <source>
        <dbReference type="EMBL" id="ABG58601.1"/>
    </source>
</evidence>
<feature type="domain" description="MoaB/Mog" evidence="7">
    <location>
        <begin position="177"/>
        <end position="315"/>
    </location>
</feature>
<proteinExistence type="inferred from homology"/>
<dbReference type="Pfam" id="PF00994">
    <property type="entry name" value="MoCF_biosynth"/>
    <property type="match status" value="1"/>
</dbReference>
<dbReference type="Gene3D" id="2.40.340.10">
    <property type="entry name" value="MoeA, C-terminal, domain IV"/>
    <property type="match status" value="1"/>
</dbReference>
<dbReference type="InterPro" id="IPR038987">
    <property type="entry name" value="MoeA-like"/>
</dbReference>
<dbReference type="Gene3D" id="3.90.105.10">
    <property type="entry name" value="Molybdopterin biosynthesis moea protein, domain 2"/>
    <property type="match status" value="1"/>
</dbReference>
<dbReference type="GO" id="GO:0061599">
    <property type="term" value="F:molybdopterin molybdotransferase activity"/>
    <property type="evidence" value="ECO:0007669"/>
    <property type="project" value="UniProtKB-UniRule"/>
</dbReference>
<dbReference type="EC" id="2.10.1.1" evidence="6"/>
<accession>A0A6N4SQG3</accession>
<keyword evidence="9" id="KW-1185">Reference proteome</keyword>
<keyword evidence="6" id="KW-0808">Transferase</keyword>
<evidence type="ECO:0000256" key="6">
    <source>
        <dbReference type="RuleBase" id="RU365090"/>
    </source>
</evidence>
<comment type="cofactor">
    <cofactor evidence="6">
        <name>Mg(2+)</name>
        <dbReference type="ChEBI" id="CHEBI:18420"/>
    </cofactor>
</comment>
<protein>
    <recommendedName>
        <fullName evidence="6">Molybdopterin molybdenumtransferase</fullName>
        <ecNumber evidence="6">2.10.1.1</ecNumber>
    </recommendedName>
</protein>
<dbReference type="PANTHER" id="PTHR10192">
    <property type="entry name" value="MOLYBDOPTERIN BIOSYNTHESIS PROTEIN"/>
    <property type="match status" value="1"/>
</dbReference>
<dbReference type="InterPro" id="IPR008284">
    <property type="entry name" value="MoCF_biosynth_CS"/>
</dbReference>
<dbReference type="CDD" id="cd00887">
    <property type="entry name" value="MoeA"/>
    <property type="match status" value="1"/>
</dbReference>
<evidence type="ECO:0000259" key="7">
    <source>
        <dbReference type="SMART" id="SM00852"/>
    </source>
</evidence>
<name>A0A6N4SQG3_CYTH3</name>
<dbReference type="SUPFAM" id="SSF63867">
    <property type="entry name" value="MoeA C-terminal domain-like"/>
    <property type="match status" value="1"/>
</dbReference>